<dbReference type="EC" id="2.7.7.24" evidence="3 9"/>
<dbReference type="NCBIfam" id="TIGR01207">
    <property type="entry name" value="rmlA"/>
    <property type="match status" value="1"/>
</dbReference>
<evidence type="ECO:0000256" key="1">
    <source>
        <dbReference type="ARBA" id="ARBA00001946"/>
    </source>
</evidence>
<dbReference type="FunFam" id="3.90.550.10:FF:000023">
    <property type="entry name" value="Glucose-1-phosphate thymidylyltransferase"/>
    <property type="match status" value="1"/>
</dbReference>
<dbReference type="Pfam" id="PF00483">
    <property type="entry name" value="NTP_transferase"/>
    <property type="match status" value="1"/>
</dbReference>
<dbReference type="Gene3D" id="3.90.550.10">
    <property type="entry name" value="Spore Coat Polysaccharide Biosynthesis Protein SpsA, Chain A"/>
    <property type="match status" value="1"/>
</dbReference>
<dbReference type="GO" id="GO:0008879">
    <property type="term" value="F:glucose-1-phosphate thymidylyltransferase activity"/>
    <property type="evidence" value="ECO:0007669"/>
    <property type="project" value="UniProtKB-EC"/>
</dbReference>
<evidence type="ECO:0000256" key="4">
    <source>
        <dbReference type="ARBA" id="ARBA00022679"/>
    </source>
</evidence>
<reference evidence="11 12" key="1">
    <citation type="submission" date="2017-06" db="EMBL/GenBank/DDBJ databases">
        <title>Ensifer strains isolated from leguminous trees and herbs display diverse denitrification phenotypes with some acting as strong N2O sinks.</title>
        <authorList>
            <person name="Woliy K."/>
            <person name="Mania D."/>
            <person name="Bakken L.R."/>
            <person name="Frostegard A."/>
        </authorList>
    </citation>
    <scope>NUCLEOTIDE SEQUENCE [LARGE SCALE GENOMIC DNA]</scope>
    <source>
        <strain evidence="11 12">AC50a</strain>
    </source>
</reference>
<feature type="domain" description="Nucleotidyl transferase" evidence="10">
    <location>
        <begin position="2"/>
        <end position="239"/>
    </location>
</feature>
<gene>
    <name evidence="11" type="primary">rfbA</name>
    <name evidence="11" type="ORF">CEJ86_05555</name>
</gene>
<name>A0A2J0Z6W3_RHIML</name>
<evidence type="ECO:0000256" key="6">
    <source>
        <dbReference type="ARBA" id="ARBA00022723"/>
    </source>
</evidence>
<dbReference type="RefSeq" id="WP_100670226.1">
    <property type="nucleotide sequence ID" value="NZ_JBKOIJ010000002.1"/>
</dbReference>
<dbReference type="CDD" id="cd02538">
    <property type="entry name" value="G1P_TT_short"/>
    <property type="match status" value="1"/>
</dbReference>
<dbReference type="PANTHER" id="PTHR43532:SF1">
    <property type="entry name" value="GLUCOSE-1-PHOSPHATE THYMIDYLYLTRANSFERASE 1"/>
    <property type="match status" value="1"/>
</dbReference>
<evidence type="ECO:0000259" key="10">
    <source>
        <dbReference type="Pfam" id="PF00483"/>
    </source>
</evidence>
<comment type="catalytic activity">
    <reaction evidence="8 9">
        <text>dTTP + alpha-D-glucose 1-phosphate + H(+) = dTDP-alpha-D-glucose + diphosphate</text>
        <dbReference type="Rhea" id="RHEA:15225"/>
        <dbReference type="ChEBI" id="CHEBI:15378"/>
        <dbReference type="ChEBI" id="CHEBI:33019"/>
        <dbReference type="ChEBI" id="CHEBI:37568"/>
        <dbReference type="ChEBI" id="CHEBI:57477"/>
        <dbReference type="ChEBI" id="CHEBI:58601"/>
        <dbReference type="EC" id="2.7.7.24"/>
    </reaction>
</comment>
<comment type="function">
    <text evidence="9">Catalyzes the formation of dTDP-glucose, from dTTP and glucose 1-phosphate, as well as its pyrophosphorolysis.</text>
</comment>
<comment type="similarity">
    <text evidence="2 9">Belongs to the glucose-1-phosphate thymidylyltransferase family.</text>
</comment>
<evidence type="ECO:0000256" key="7">
    <source>
        <dbReference type="ARBA" id="ARBA00022842"/>
    </source>
</evidence>
<evidence type="ECO:0000256" key="3">
    <source>
        <dbReference type="ARBA" id="ARBA00012461"/>
    </source>
</evidence>
<dbReference type="EMBL" id="NJGD01000002">
    <property type="protein sequence ID" value="PJR16256.1"/>
    <property type="molecule type" value="Genomic_DNA"/>
</dbReference>
<accession>A0A2J0Z6W3</accession>
<evidence type="ECO:0000256" key="2">
    <source>
        <dbReference type="ARBA" id="ARBA00010480"/>
    </source>
</evidence>
<evidence type="ECO:0000256" key="8">
    <source>
        <dbReference type="ARBA" id="ARBA00049336"/>
    </source>
</evidence>
<dbReference type="GO" id="GO:0046872">
    <property type="term" value="F:metal ion binding"/>
    <property type="evidence" value="ECO:0007669"/>
    <property type="project" value="UniProtKB-KW"/>
</dbReference>
<evidence type="ECO:0000313" key="11">
    <source>
        <dbReference type="EMBL" id="PJR16256.1"/>
    </source>
</evidence>
<dbReference type="PANTHER" id="PTHR43532">
    <property type="entry name" value="GLUCOSE-1-PHOSPHATE THYMIDYLYLTRANSFERASE"/>
    <property type="match status" value="1"/>
</dbReference>
<keyword evidence="7 9" id="KW-0460">Magnesium</keyword>
<dbReference type="SUPFAM" id="SSF53448">
    <property type="entry name" value="Nucleotide-diphospho-sugar transferases"/>
    <property type="match status" value="1"/>
</dbReference>
<keyword evidence="4 9" id="KW-0808">Transferase</keyword>
<comment type="caution">
    <text evidence="11">The sequence shown here is derived from an EMBL/GenBank/DDBJ whole genome shotgun (WGS) entry which is preliminary data.</text>
</comment>
<protein>
    <recommendedName>
        <fullName evidence="3 9">Glucose-1-phosphate thymidylyltransferase</fullName>
        <ecNumber evidence="3 9">2.7.7.24</ecNumber>
    </recommendedName>
</protein>
<evidence type="ECO:0000256" key="5">
    <source>
        <dbReference type="ARBA" id="ARBA00022695"/>
    </source>
</evidence>
<dbReference type="InterPro" id="IPR005907">
    <property type="entry name" value="G1P_thy_trans_s"/>
</dbReference>
<dbReference type="AlphaFoldDB" id="A0A2J0Z6W3"/>
<dbReference type="InterPro" id="IPR005835">
    <property type="entry name" value="NTP_transferase_dom"/>
</dbReference>
<organism evidence="11 12">
    <name type="scientific">Rhizobium meliloti</name>
    <name type="common">Ensifer meliloti</name>
    <name type="synonym">Sinorhizobium meliloti</name>
    <dbReference type="NCBI Taxonomy" id="382"/>
    <lineage>
        <taxon>Bacteria</taxon>
        <taxon>Pseudomonadati</taxon>
        <taxon>Pseudomonadota</taxon>
        <taxon>Alphaproteobacteria</taxon>
        <taxon>Hyphomicrobiales</taxon>
        <taxon>Rhizobiaceae</taxon>
        <taxon>Sinorhizobium/Ensifer group</taxon>
        <taxon>Sinorhizobium</taxon>
    </lineage>
</organism>
<comment type="cofactor">
    <cofactor evidence="1">
        <name>Mg(2+)</name>
        <dbReference type="ChEBI" id="CHEBI:18420"/>
    </cofactor>
</comment>
<dbReference type="Proteomes" id="UP000231987">
    <property type="component" value="Unassembled WGS sequence"/>
</dbReference>
<evidence type="ECO:0000256" key="9">
    <source>
        <dbReference type="RuleBase" id="RU003706"/>
    </source>
</evidence>
<keyword evidence="6 9" id="KW-0479">Metal-binding</keyword>
<evidence type="ECO:0000313" key="12">
    <source>
        <dbReference type="Proteomes" id="UP000231987"/>
    </source>
</evidence>
<keyword evidence="5 9" id="KW-0548">Nucleotidyltransferase</keyword>
<dbReference type="InterPro" id="IPR029044">
    <property type="entry name" value="Nucleotide-diphossugar_trans"/>
</dbReference>
<proteinExistence type="inferred from homology"/>
<sequence>MKGIILAGGRGTRLYPVTISVSKQLLPVHDKPMIYYPLGMLMLAGIREILVITMPRDRPLFEELLGDGSQFGLAISYAEQPEPNGLAEAFVIGRDFIGNSSVALILGDNIFYGAGLPELCGDAAARSSGATIFAYRVDDPERYGVVSFDGETGRAVTIEEKPERAKSSWAVTGLYFYENSVLDIASSIKPSARGELEITDVNRAYLERGDLHVCRLGRGYAWLDTGTHDSLHDAASFVRTIEHRQGVKIMCPEEIAFELGYVSADQVLERAALLGKNDYAIYLRRRVRELSDA</sequence>